<dbReference type="EMBL" id="CP012543">
    <property type="protein sequence ID" value="QCD46776.1"/>
    <property type="molecule type" value="Genomic_DNA"/>
</dbReference>
<sequence length="237" mass="27997">MFENLASERARFDRGFQNRAKNALKFACDVCDGFYRMARCLIQNLFKFMHSDRANFEQNPKILDKFLFKFILSVCKIFYLELQILAKNTFKLSHRLCVRICSRVQNLVKFICENFENYCLFFDRKCRILGEKLFKFTDGICVDFRCEAQILHCKAFKLMSGVCGSQKPDENYFKILRNVCVYAYFKVQNPFKFRGYRAAQISALKFTCDSPVFSIIRAQNLSKNRSALRLKFVRDFA</sequence>
<gene>
    <name evidence="1" type="ORF">CRECT_1113</name>
</gene>
<dbReference type="Proteomes" id="UP000502377">
    <property type="component" value="Chromosome"/>
</dbReference>
<proteinExistence type="predicted"/>
<protein>
    <submittedName>
        <fullName evidence="1">Uncharacterized protein</fullName>
    </submittedName>
</protein>
<dbReference type="RefSeq" id="WP_039888472.1">
    <property type="nucleotide sequence ID" value="NZ_CP012543.1"/>
</dbReference>
<dbReference type="KEGG" id="crx:CRECT_1113"/>
<organism evidence="1 2">
    <name type="scientific">Campylobacter rectus</name>
    <name type="common">Wolinella recta</name>
    <dbReference type="NCBI Taxonomy" id="203"/>
    <lineage>
        <taxon>Bacteria</taxon>
        <taxon>Pseudomonadati</taxon>
        <taxon>Campylobacterota</taxon>
        <taxon>Epsilonproteobacteria</taxon>
        <taxon>Campylobacterales</taxon>
        <taxon>Campylobacteraceae</taxon>
        <taxon>Campylobacter</taxon>
    </lineage>
</organism>
<evidence type="ECO:0000313" key="1">
    <source>
        <dbReference type="EMBL" id="QCD46776.1"/>
    </source>
</evidence>
<name>A0A6G5QMT6_CAMRE</name>
<reference evidence="1 2" key="1">
    <citation type="submission" date="2016-07" db="EMBL/GenBank/DDBJ databases">
        <title>Comparative genomics of the Campylobacter concisus group.</title>
        <authorList>
            <person name="Miller W.G."/>
            <person name="Yee E."/>
            <person name="Chapman M.H."/>
            <person name="Huynh S."/>
            <person name="Bono J.L."/>
            <person name="On S.L.W."/>
            <person name="StLeger J."/>
            <person name="Foster G."/>
            <person name="Parker C.T."/>
        </authorList>
    </citation>
    <scope>NUCLEOTIDE SEQUENCE [LARGE SCALE GENOMIC DNA]</scope>
    <source>
        <strain evidence="1 2">ATCC 33238</strain>
    </source>
</reference>
<dbReference type="AlphaFoldDB" id="A0A6G5QMT6"/>
<evidence type="ECO:0000313" key="2">
    <source>
        <dbReference type="Proteomes" id="UP000502377"/>
    </source>
</evidence>
<accession>A0A6G5QMT6</accession>